<sequence>MDDSGRGKARNARMGAREDVWRAGRCARTYGQTLDRAVTGARTRGDKRVDAWADARHVTGACVHACTRKNVRSSRRAQGLSRDD</sequence>
<accession>A0A2I0JQ06</accession>
<dbReference type="AlphaFoldDB" id="A0A2I0JQ06"/>
<evidence type="ECO:0000313" key="1">
    <source>
        <dbReference type="EMBL" id="PKI58377.1"/>
    </source>
</evidence>
<name>A0A2I0JQ06_PUNGR</name>
<reference evidence="1 2" key="1">
    <citation type="submission" date="2017-11" db="EMBL/GenBank/DDBJ databases">
        <title>De-novo sequencing of pomegranate (Punica granatum L.) genome.</title>
        <authorList>
            <person name="Akparov Z."/>
            <person name="Amiraslanov A."/>
            <person name="Hajiyeva S."/>
            <person name="Abbasov M."/>
            <person name="Kaur K."/>
            <person name="Hamwieh A."/>
            <person name="Solovyev V."/>
            <person name="Salamov A."/>
            <person name="Braich B."/>
            <person name="Kosarev P."/>
            <person name="Mahmoud A."/>
            <person name="Hajiyev E."/>
            <person name="Babayeva S."/>
            <person name="Izzatullayeva V."/>
            <person name="Mammadov A."/>
            <person name="Mammadov A."/>
            <person name="Sharifova S."/>
            <person name="Ojaghi J."/>
            <person name="Eynullazada K."/>
            <person name="Bayramov B."/>
            <person name="Abdulazimova A."/>
            <person name="Shahmuradov I."/>
        </authorList>
    </citation>
    <scope>NUCLEOTIDE SEQUENCE [LARGE SCALE GENOMIC DNA]</scope>
    <source>
        <strain evidence="2">cv. AG2017</strain>
        <tissue evidence="1">Leaf</tissue>
    </source>
</reference>
<proteinExistence type="predicted"/>
<organism evidence="1 2">
    <name type="scientific">Punica granatum</name>
    <name type="common">Pomegranate</name>
    <dbReference type="NCBI Taxonomy" id="22663"/>
    <lineage>
        <taxon>Eukaryota</taxon>
        <taxon>Viridiplantae</taxon>
        <taxon>Streptophyta</taxon>
        <taxon>Embryophyta</taxon>
        <taxon>Tracheophyta</taxon>
        <taxon>Spermatophyta</taxon>
        <taxon>Magnoliopsida</taxon>
        <taxon>eudicotyledons</taxon>
        <taxon>Gunneridae</taxon>
        <taxon>Pentapetalae</taxon>
        <taxon>rosids</taxon>
        <taxon>malvids</taxon>
        <taxon>Myrtales</taxon>
        <taxon>Lythraceae</taxon>
        <taxon>Punica</taxon>
    </lineage>
</organism>
<dbReference type="EMBL" id="PGOL01001401">
    <property type="protein sequence ID" value="PKI58377.1"/>
    <property type="molecule type" value="Genomic_DNA"/>
</dbReference>
<comment type="caution">
    <text evidence="1">The sequence shown here is derived from an EMBL/GenBank/DDBJ whole genome shotgun (WGS) entry which is preliminary data.</text>
</comment>
<evidence type="ECO:0000313" key="2">
    <source>
        <dbReference type="Proteomes" id="UP000233551"/>
    </source>
</evidence>
<keyword evidence="2" id="KW-1185">Reference proteome</keyword>
<gene>
    <name evidence="1" type="ORF">CRG98_021252</name>
</gene>
<dbReference type="Proteomes" id="UP000233551">
    <property type="component" value="Unassembled WGS sequence"/>
</dbReference>
<protein>
    <submittedName>
        <fullName evidence="1">Uncharacterized protein</fullName>
    </submittedName>
</protein>